<evidence type="ECO:0000259" key="3">
    <source>
        <dbReference type="PROSITE" id="PS50158"/>
    </source>
</evidence>
<keyword evidence="5" id="KW-1185">Reference proteome</keyword>
<accession>A0A9Q0KBT3</accession>
<sequence length="296" mass="32568">MGVVDIVSFNDCVDKAFQAEDLLKSTPNPTSSSYELKHPTPNSKAIGTTSHATPTTDKGKTPMVAAMDVQCYHCNAYGHFARDCPQKLKVNSLVAAIEANPNTQVCEPQSDDTSVPNTDVMDDSEDSYGIHIITSMVLIDSKVDVDNFDAFTKALWIDNSDHSSDEDNGVMEKIAKDKELNKIVPMDTTIPFDFPQDVEHVDFVIPSKYLEESGPKVMDFLPTSQAQFKFQDQQMLPTDPSVVIFHHYKTRGRVLFKWGRVDAVQGPASSGSAQGCVNMGPTHTVHVNTVHAVLFT</sequence>
<dbReference type="InterPro" id="IPR001878">
    <property type="entry name" value="Znf_CCHC"/>
</dbReference>
<dbReference type="GO" id="GO:0008270">
    <property type="term" value="F:zinc ion binding"/>
    <property type="evidence" value="ECO:0007669"/>
    <property type="project" value="UniProtKB-KW"/>
</dbReference>
<evidence type="ECO:0000313" key="4">
    <source>
        <dbReference type="EMBL" id="KAJ4967628.1"/>
    </source>
</evidence>
<dbReference type="GO" id="GO:0003676">
    <property type="term" value="F:nucleic acid binding"/>
    <property type="evidence" value="ECO:0007669"/>
    <property type="project" value="InterPro"/>
</dbReference>
<evidence type="ECO:0000256" key="2">
    <source>
        <dbReference type="SAM" id="MobiDB-lite"/>
    </source>
</evidence>
<evidence type="ECO:0000313" key="5">
    <source>
        <dbReference type="Proteomes" id="UP001141806"/>
    </source>
</evidence>
<evidence type="ECO:0000256" key="1">
    <source>
        <dbReference type="PROSITE-ProRule" id="PRU00047"/>
    </source>
</evidence>
<organism evidence="4 5">
    <name type="scientific">Protea cynaroides</name>
    <dbReference type="NCBI Taxonomy" id="273540"/>
    <lineage>
        <taxon>Eukaryota</taxon>
        <taxon>Viridiplantae</taxon>
        <taxon>Streptophyta</taxon>
        <taxon>Embryophyta</taxon>
        <taxon>Tracheophyta</taxon>
        <taxon>Spermatophyta</taxon>
        <taxon>Magnoliopsida</taxon>
        <taxon>Proteales</taxon>
        <taxon>Proteaceae</taxon>
        <taxon>Protea</taxon>
    </lineage>
</organism>
<dbReference type="EMBL" id="JAMYWD010000006">
    <property type="protein sequence ID" value="KAJ4967628.1"/>
    <property type="molecule type" value="Genomic_DNA"/>
</dbReference>
<comment type="caution">
    <text evidence="4">The sequence shown here is derived from an EMBL/GenBank/DDBJ whole genome shotgun (WGS) entry which is preliminary data.</text>
</comment>
<dbReference type="PROSITE" id="PS50158">
    <property type="entry name" value="ZF_CCHC"/>
    <property type="match status" value="1"/>
</dbReference>
<dbReference type="Gene3D" id="4.10.60.10">
    <property type="entry name" value="Zinc finger, CCHC-type"/>
    <property type="match status" value="1"/>
</dbReference>
<feature type="domain" description="CCHC-type" evidence="3">
    <location>
        <begin position="71"/>
        <end position="86"/>
    </location>
</feature>
<feature type="region of interest" description="Disordered" evidence="2">
    <location>
        <begin position="23"/>
        <end position="59"/>
    </location>
</feature>
<keyword evidence="1" id="KW-0479">Metal-binding</keyword>
<keyword evidence="1" id="KW-0862">Zinc</keyword>
<dbReference type="SUPFAM" id="SSF57756">
    <property type="entry name" value="Retrovirus zinc finger-like domains"/>
    <property type="match status" value="1"/>
</dbReference>
<dbReference type="SMART" id="SM00343">
    <property type="entry name" value="ZnF_C2HC"/>
    <property type="match status" value="1"/>
</dbReference>
<reference evidence="4" key="1">
    <citation type="journal article" date="2023" name="Plant J.">
        <title>The genome of the king protea, Protea cynaroides.</title>
        <authorList>
            <person name="Chang J."/>
            <person name="Duong T.A."/>
            <person name="Schoeman C."/>
            <person name="Ma X."/>
            <person name="Roodt D."/>
            <person name="Barker N."/>
            <person name="Li Z."/>
            <person name="Van de Peer Y."/>
            <person name="Mizrachi E."/>
        </authorList>
    </citation>
    <scope>NUCLEOTIDE SEQUENCE</scope>
    <source>
        <tissue evidence="4">Young leaves</tissue>
    </source>
</reference>
<protein>
    <recommendedName>
        <fullName evidence="3">CCHC-type domain-containing protein</fullName>
    </recommendedName>
</protein>
<dbReference type="InterPro" id="IPR036875">
    <property type="entry name" value="Znf_CCHC_sf"/>
</dbReference>
<dbReference type="AlphaFoldDB" id="A0A9Q0KBT3"/>
<dbReference type="Proteomes" id="UP001141806">
    <property type="component" value="Unassembled WGS sequence"/>
</dbReference>
<dbReference type="Pfam" id="PF00098">
    <property type="entry name" value="zf-CCHC"/>
    <property type="match status" value="1"/>
</dbReference>
<keyword evidence="1" id="KW-0863">Zinc-finger</keyword>
<feature type="compositionally biased region" description="Polar residues" evidence="2">
    <location>
        <begin position="25"/>
        <end position="56"/>
    </location>
</feature>
<gene>
    <name evidence="4" type="ORF">NE237_014329</name>
</gene>
<proteinExistence type="predicted"/>
<name>A0A9Q0KBT3_9MAGN</name>